<feature type="binding site" evidence="8">
    <location>
        <position position="96"/>
    </location>
    <ligand>
        <name>shikimate</name>
        <dbReference type="ChEBI" id="CHEBI:36208"/>
    </ligand>
</feature>
<comment type="function">
    <text evidence="8">Involved in the biosynthesis of the chorismate, which leads to the biosynthesis of aromatic amino acids. Catalyzes the reversible NADPH linked reduction of 3-dehydroshikimate (DHSA) to yield shikimate (SA).</text>
</comment>
<dbReference type="Gene3D" id="3.40.50.10860">
    <property type="entry name" value="Leucine Dehydrogenase, chain A, domain 1"/>
    <property type="match status" value="1"/>
</dbReference>
<comment type="caution">
    <text evidence="12">The sequence shown here is derived from an EMBL/GenBank/DDBJ whole genome shotgun (WGS) entry which is preliminary data.</text>
</comment>
<evidence type="ECO:0000256" key="3">
    <source>
        <dbReference type="ARBA" id="ARBA00022605"/>
    </source>
</evidence>
<dbReference type="InterPro" id="IPR013708">
    <property type="entry name" value="Shikimate_DH-bd_N"/>
</dbReference>
<comment type="subunit">
    <text evidence="8">Homodimer.</text>
</comment>
<proteinExistence type="inferred from homology"/>
<dbReference type="Pfam" id="PF01488">
    <property type="entry name" value="Shikimate_DH"/>
    <property type="match status" value="1"/>
</dbReference>
<comment type="similarity">
    <text evidence="8">Belongs to the shikimate dehydrogenase family.</text>
</comment>
<dbReference type="SUPFAM" id="SSF53223">
    <property type="entry name" value="Aminoacid dehydrogenase-like, N-terminal domain"/>
    <property type="match status" value="1"/>
</dbReference>
<evidence type="ECO:0000256" key="8">
    <source>
        <dbReference type="HAMAP-Rule" id="MF_00222"/>
    </source>
</evidence>
<dbReference type="PANTHER" id="PTHR21089:SF1">
    <property type="entry name" value="BIFUNCTIONAL 3-DEHYDROQUINATE DEHYDRATASE_SHIKIMATE DEHYDROGENASE, CHLOROPLASTIC"/>
    <property type="match status" value="1"/>
</dbReference>
<feature type="binding site" evidence="8">
    <location>
        <begin position="22"/>
        <end position="24"/>
    </location>
    <ligand>
        <name>shikimate</name>
        <dbReference type="ChEBI" id="CHEBI:36208"/>
    </ligand>
</feature>
<dbReference type="Pfam" id="PF08501">
    <property type="entry name" value="Shikimate_dh_N"/>
    <property type="match status" value="1"/>
</dbReference>
<name>A0ABT3YAI8_9HYPH</name>
<feature type="domain" description="Shikimate dehydrogenase substrate binding N-terminal" evidence="10">
    <location>
        <begin position="14"/>
        <end position="98"/>
    </location>
</feature>
<feature type="binding site" evidence="8">
    <location>
        <begin position="160"/>
        <end position="165"/>
    </location>
    <ligand>
        <name>NADP(+)</name>
        <dbReference type="ChEBI" id="CHEBI:58349"/>
    </ligand>
</feature>
<dbReference type="PANTHER" id="PTHR21089">
    <property type="entry name" value="SHIKIMATE DEHYDROGENASE"/>
    <property type="match status" value="1"/>
</dbReference>
<feature type="binding site" evidence="8">
    <location>
        <position position="255"/>
    </location>
    <ligand>
        <name>shikimate</name>
        <dbReference type="ChEBI" id="CHEBI:36208"/>
    </ligand>
</feature>
<dbReference type="InterPro" id="IPR006151">
    <property type="entry name" value="Shikm_DH/Glu-tRNA_Rdtase"/>
</dbReference>
<evidence type="ECO:0000256" key="6">
    <source>
        <dbReference type="ARBA" id="ARBA00023141"/>
    </source>
</evidence>
<dbReference type="SUPFAM" id="SSF51735">
    <property type="entry name" value="NAD(P)-binding Rossmann-fold domains"/>
    <property type="match status" value="1"/>
</dbReference>
<dbReference type="Gene3D" id="3.40.50.720">
    <property type="entry name" value="NAD(P)-binding Rossmann-like Domain"/>
    <property type="match status" value="1"/>
</dbReference>
<evidence type="ECO:0000313" key="12">
    <source>
        <dbReference type="EMBL" id="MCY0092819.1"/>
    </source>
</evidence>
<dbReference type="CDD" id="cd01065">
    <property type="entry name" value="NAD_bind_Shikimate_DH"/>
    <property type="match status" value="1"/>
</dbReference>
<evidence type="ECO:0000256" key="4">
    <source>
        <dbReference type="ARBA" id="ARBA00022857"/>
    </source>
</evidence>
<keyword evidence="13" id="KW-1185">Reference proteome</keyword>
<protein>
    <recommendedName>
        <fullName evidence="2 8">Shikimate dehydrogenase (NADP(+))</fullName>
        <shortName evidence="8">SDH</shortName>
        <ecNumber evidence="2 8">1.1.1.25</ecNumber>
    </recommendedName>
</protein>
<feature type="domain" description="SDH C-terminal" evidence="11">
    <location>
        <begin position="248"/>
        <end position="268"/>
    </location>
</feature>
<comment type="catalytic activity">
    <reaction evidence="7 8">
        <text>shikimate + NADP(+) = 3-dehydroshikimate + NADPH + H(+)</text>
        <dbReference type="Rhea" id="RHEA:17737"/>
        <dbReference type="ChEBI" id="CHEBI:15378"/>
        <dbReference type="ChEBI" id="CHEBI:16630"/>
        <dbReference type="ChEBI" id="CHEBI:36208"/>
        <dbReference type="ChEBI" id="CHEBI:57783"/>
        <dbReference type="ChEBI" id="CHEBI:58349"/>
        <dbReference type="EC" id="1.1.1.25"/>
    </reaction>
</comment>
<feature type="binding site" evidence="8">
    <location>
        <begin position="136"/>
        <end position="140"/>
    </location>
    <ligand>
        <name>NADP(+)</name>
        <dbReference type="ChEBI" id="CHEBI:58349"/>
    </ligand>
</feature>
<comment type="pathway">
    <text evidence="1 8">Metabolic intermediate biosynthesis; chorismate biosynthesis; chorismate from D-erythrose 4-phosphate and phosphoenolpyruvate: step 4/7.</text>
</comment>
<keyword evidence="5 8" id="KW-0560">Oxidoreductase</keyword>
<organism evidence="12 13">
    <name type="scientific">Hoeflea ulvae</name>
    <dbReference type="NCBI Taxonomy" id="2983764"/>
    <lineage>
        <taxon>Bacteria</taxon>
        <taxon>Pseudomonadati</taxon>
        <taxon>Pseudomonadota</taxon>
        <taxon>Alphaproteobacteria</taxon>
        <taxon>Hyphomicrobiales</taxon>
        <taxon>Rhizobiaceae</taxon>
        <taxon>Hoeflea</taxon>
    </lineage>
</organism>
<dbReference type="InterPro" id="IPR011342">
    <property type="entry name" value="Shikimate_DH"/>
</dbReference>
<feature type="binding site" evidence="8">
    <location>
        <position position="248"/>
    </location>
    <ligand>
        <name>NADP(+)</name>
        <dbReference type="ChEBI" id="CHEBI:58349"/>
    </ligand>
</feature>
<evidence type="ECO:0000256" key="7">
    <source>
        <dbReference type="ARBA" id="ARBA00049442"/>
    </source>
</evidence>
<dbReference type="InterPro" id="IPR046346">
    <property type="entry name" value="Aminoacid_DH-like_N_sf"/>
</dbReference>
<reference evidence="12" key="1">
    <citation type="submission" date="2022-10" db="EMBL/GenBank/DDBJ databases">
        <title>Hoeflea sp. J2-29, isolated from marine algae.</title>
        <authorList>
            <person name="Kristyanto S."/>
            <person name="Kim J.M."/>
            <person name="Jeon C.O."/>
        </authorList>
    </citation>
    <scope>NUCLEOTIDE SEQUENCE</scope>
    <source>
        <strain evidence="12">J2-29</strain>
    </source>
</reference>
<evidence type="ECO:0000259" key="11">
    <source>
        <dbReference type="Pfam" id="PF18317"/>
    </source>
</evidence>
<evidence type="ECO:0000256" key="1">
    <source>
        <dbReference type="ARBA" id="ARBA00004871"/>
    </source>
</evidence>
<keyword evidence="4 8" id="KW-0521">NADP</keyword>
<evidence type="ECO:0000313" key="13">
    <source>
        <dbReference type="Proteomes" id="UP001081283"/>
    </source>
</evidence>
<gene>
    <name evidence="8" type="primary">aroE</name>
    <name evidence="12" type="ORF">OEG82_02010</name>
</gene>
<feature type="binding site" evidence="8">
    <location>
        <position position="227"/>
    </location>
    <ligand>
        <name>shikimate</name>
        <dbReference type="ChEBI" id="CHEBI:36208"/>
    </ligand>
</feature>
<dbReference type="EMBL" id="JAOVZQ010000001">
    <property type="protein sequence ID" value="MCY0092819.1"/>
    <property type="molecule type" value="Genomic_DNA"/>
</dbReference>
<dbReference type="RefSeq" id="WP_267610790.1">
    <property type="nucleotide sequence ID" value="NZ_JAOVZQ010000001.1"/>
</dbReference>
<dbReference type="HAMAP" id="MF_00222">
    <property type="entry name" value="Shikimate_DH_AroE"/>
    <property type="match status" value="1"/>
</dbReference>
<feature type="binding site" evidence="8">
    <location>
        <position position="111"/>
    </location>
    <ligand>
        <name>shikimate</name>
        <dbReference type="ChEBI" id="CHEBI:36208"/>
    </ligand>
</feature>
<keyword evidence="6 8" id="KW-0057">Aromatic amino acid biosynthesis</keyword>
<feature type="domain" description="Quinate/shikimate 5-dehydrogenase/glutamyl-tRNA reductase" evidence="9">
    <location>
        <begin position="129"/>
        <end position="199"/>
    </location>
</feature>
<feature type="binding site" evidence="8">
    <location>
        <position position="87"/>
    </location>
    <ligand>
        <name>NADP(+)</name>
        <dbReference type="ChEBI" id="CHEBI:58349"/>
    </ligand>
</feature>
<dbReference type="NCBIfam" id="TIGR00507">
    <property type="entry name" value="aroE"/>
    <property type="match status" value="1"/>
</dbReference>
<sequence length="286" mass="30346">MTDKTSQIAPRAFVIGHPIGHSRSPMIHRHWLKQAGIAGSYDPVDVSPDDLRGFFQALKDGSSGFAGGNVTVPHKEAIFGLVDEVDETARQIGAANTVWLNKGKLMATNTDSLGFAANLDETAPGWDSGQRAIVLGAGGASRAVIHALLSRGFTDISIVNRTLTRAVALAERFGSHVTAHAMDDLADAVSGAHLFVNTTTLGMAGSEAPEIDFTTMESGALVTDIVYIPLQTPILTMAKRQGLATADGLGMLLHQAVPGFEKWFGVRPVVTQQLRQLVIADMEAHS</sequence>
<evidence type="ECO:0000256" key="5">
    <source>
        <dbReference type="ARBA" id="ARBA00023002"/>
    </source>
</evidence>
<dbReference type="Pfam" id="PF18317">
    <property type="entry name" value="SDH_C"/>
    <property type="match status" value="1"/>
</dbReference>
<keyword evidence="3 8" id="KW-0028">Amino-acid biosynthesis</keyword>
<evidence type="ECO:0000259" key="10">
    <source>
        <dbReference type="Pfam" id="PF08501"/>
    </source>
</evidence>
<dbReference type="EC" id="1.1.1.25" evidence="2 8"/>
<dbReference type="InterPro" id="IPR022893">
    <property type="entry name" value="Shikimate_DH_fam"/>
</dbReference>
<dbReference type="Proteomes" id="UP001081283">
    <property type="component" value="Unassembled WGS sequence"/>
</dbReference>
<dbReference type="InterPro" id="IPR041121">
    <property type="entry name" value="SDH_C"/>
</dbReference>
<evidence type="ECO:0000259" key="9">
    <source>
        <dbReference type="Pfam" id="PF01488"/>
    </source>
</evidence>
<evidence type="ECO:0000256" key="2">
    <source>
        <dbReference type="ARBA" id="ARBA00012962"/>
    </source>
</evidence>
<feature type="active site" description="Proton acceptor" evidence="8">
    <location>
        <position position="75"/>
    </location>
</feature>
<dbReference type="GO" id="GO:0004764">
    <property type="term" value="F:shikimate 3-dehydrogenase (NADP+) activity"/>
    <property type="evidence" value="ECO:0007669"/>
    <property type="project" value="UniProtKB-EC"/>
</dbReference>
<dbReference type="InterPro" id="IPR036291">
    <property type="entry name" value="NAD(P)-bd_dom_sf"/>
</dbReference>
<accession>A0ABT3YAI8</accession>
<dbReference type="NCBIfam" id="NF001312">
    <property type="entry name" value="PRK00258.1-4"/>
    <property type="match status" value="1"/>
</dbReference>
<feature type="binding site" evidence="8">
    <location>
        <position position="71"/>
    </location>
    <ligand>
        <name>shikimate</name>
        <dbReference type="ChEBI" id="CHEBI:36208"/>
    </ligand>
</feature>
<feature type="binding site" evidence="8">
    <location>
        <position position="225"/>
    </location>
    <ligand>
        <name>NADP(+)</name>
        <dbReference type="ChEBI" id="CHEBI:58349"/>
    </ligand>
</feature>